<evidence type="ECO:0000256" key="4">
    <source>
        <dbReference type="ARBA" id="ARBA00023242"/>
    </source>
</evidence>
<evidence type="ECO:0000256" key="2">
    <source>
        <dbReference type="ARBA" id="ARBA00007857"/>
    </source>
</evidence>
<dbReference type="Pfam" id="PF16134">
    <property type="entry name" value="THOC2_N"/>
    <property type="match status" value="2"/>
</dbReference>
<evidence type="ECO:0000256" key="1">
    <source>
        <dbReference type="ARBA" id="ARBA00004123"/>
    </source>
</evidence>
<evidence type="ECO:0000313" key="10">
    <source>
        <dbReference type="EMBL" id="CAD6188020.1"/>
    </source>
</evidence>
<keyword evidence="4" id="KW-0539">Nucleus</keyword>
<feature type="domain" description="THO complex subunitTHOC2 C-terminal" evidence="7">
    <location>
        <begin position="873"/>
        <end position="963"/>
    </location>
</feature>
<evidence type="ECO:0000259" key="7">
    <source>
        <dbReference type="Pfam" id="PF11262"/>
    </source>
</evidence>
<dbReference type="GO" id="GO:0006397">
    <property type="term" value="P:mRNA processing"/>
    <property type="evidence" value="ECO:0007669"/>
    <property type="project" value="InterPro"/>
</dbReference>
<dbReference type="PANTHER" id="PTHR21597:SF0">
    <property type="entry name" value="THO COMPLEX SUBUNIT 2"/>
    <property type="match status" value="1"/>
</dbReference>
<comment type="similarity">
    <text evidence="2">Belongs to the THOC2 family.</text>
</comment>
<dbReference type="GO" id="GO:0000445">
    <property type="term" value="C:THO complex part of transcription export complex"/>
    <property type="evidence" value="ECO:0007669"/>
    <property type="project" value="TreeGrafter"/>
</dbReference>
<sequence length="984" mass="111684">MCDVYNDTDLFSSIYKICQDVIAGTQTAVLAFNQLSIFIDERKDTSSVLLDVLVTVEGEVHLAESRENAEKKFREFVALLFDTVIPEEVLRAELDCLDALKQEFKQQLIRTKTRLYFKQAKFNLLREESEGYSKLITELMEVNGNDPLQMSGIIKTRVLCLIGQFNLDPSRVIDIILECFESRPSEKAFFITLLKEINVVREYLCALLGFKYTFYQKSSKSTPYSLYVVTAELIRNDLLDILKVLAYMVPKTEAIKEGHRARASNGQARASKAETISTASIPVESSSVRNLEDAGSLGPSTMIQSVSFATVTAQQEADDLKLAENFTENVSLATNQKLGVACALLEAGSWLHAQPLLDRLPEYYAVQSSPRLCRALCELIEKAIDDFYLKRCSRRFHQSKKDLCAGFDGDVAAQQGLSKVTSWKELADLSSVLWYLGPRIAYSPKMTVKLLRLITDFYKKGEEDEDVLISRTFMDIIEECLLPSLTLSETNAALSEELWLLLQIFPYSWRYRLYGRWSQQSVRHPEINIARGKVLGKTRYVLKRLSKETVKVIGRQLGKQCHIHPMTVLDYLLSQVQTFDNFIGPIVDGLKFLTNLELDVLTYCIVTQLADPAKNQLKASDATLSPWLQALGTFVGSVYKRYTLELNGILDLVANQLKCCKSVDLLLLREVIQSMSWVESSTAATQEHVEALSGGEVLRQEAGGYSNAKNKRASQRLRDSLLTGDLATGMCILVAQQRDHVIFEDSKTLPLKLVGELVDQCSDTLQQLGTFLLSYIKADEYTRRIPPLHRLLSEYFLRLDAAMYLSRPTFIPKVIEAYDEEKKKVRANDIEGQKTKIDNAQKHVLFKTALDKTIDDVVAEIQNHISFPVDCKLPPRLIAVFWMMSLYDIEVPNAAYEKTIENVRRQAREVMDSFELSKAKRTKEEERLRGLESKLREEQKRQTDHVERMRTWLDASKNSIFRGESKWPGGRLSPSLRPAASSFL</sequence>
<dbReference type="EMBL" id="CAJGYM010000007">
    <property type="protein sequence ID" value="CAD6188020.1"/>
    <property type="molecule type" value="Genomic_DNA"/>
</dbReference>
<evidence type="ECO:0000259" key="8">
    <source>
        <dbReference type="Pfam" id="PF11732"/>
    </source>
</evidence>
<keyword evidence="11" id="KW-1185">Reference proteome</keyword>
<comment type="subcellular location">
    <subcellularLocation>
        <location evidence="1">Nucleus</location>
    </subcellularLocation>
</comment>
<evidence type="ECO:0000256" key="5">
    <source>
        <dbReference type="ARBA" id="ARBA00047033"/>
    </source>
</evidence>
<dbReference type="InterPro" id="IPR040007">
    <property type="entry name" value="Tho2"/>
</dbReference>
<dbReference type="Pfam" id="PF11262">
    <property type="entry name" value="Tho2"/>
    <property type="match status" value="1"/>
</dbReference>
<feature type="coiled-coil region" evidence="6">
    <location>
        <begin position="893"/>
        <end position="941"/>
    </location>
</feature>
<comment type="subunit">
    <text evidence="5">Component of the THO subcomplex, which is composed of THOC1, THOC2, THOC3, THOC5, THOC6 and THOC7. The THO subcomplex interacts with DDX39B to form the THO-DDX39B complex which multimerizes into a 28-subunit tetrameric assembly. Component of the transcription/export (TREX) complex at least composed of ALYREF/THOC4, DDX39B, SARNP/CIP29, CHTOP and the THO subcomplex; in the complex interacts with THOC1, THOC3, THOC5, THOC7 and DDX39B. TREX seems to have a dynamic structure involving ATP-dependent remodeling. Interacts with POLDIP3 and ZC3H11A.</text>
</comment>
<dbReference type="PANTHER" id="PTHR21597">
    <property type="entry name" value="THO2 PROTEIN"/>
    <property type="match status" value="1"/>
</dbReference>
<feature type="domain" description="THO complex subunit 2 N-terminal" evidence="9">
    <location>
        <begin position="415"/>
        <end position="555"/>
    </location>
</feature>
<feature type="domain" description="THO complex subunit 2 N-terminal" evidence="9">
    <location>
        <begin position="30"/>
        <end position="398"/>
    </location>
</feature>
<evidence type="ECO:0000256" key="3">
    <source>
        <dbReference type="ARBA" id="ARBA00019596"/>
    </source>
</evidence>
<proteinExistence type="inferred from homology"/>
<dbReference type="InterPro" id="IPR021726">
    <property type="entry name" value="THO_THOC2_N"/>
</dbReference>
<feature type="domain" description="THO complex subunitTHOC2 N-terminal" evidence="8">
    <location>
        <begin position="557"/>
        <end position="631"/>
    </location>
</feature>
<dbReference type="InterPro" id="IPR032302">
    <property type="entry name" value="THOC2_N"/>
</dbReference>
<comment type="caution">
    <text evidence="10">The sequence shown here is derived from an EMBL/GenBank/DDBJ whole genome shotgun (WGS) entry which is preliminary data.</text>
</comment>
<dbReference type="AlphaFoldDB" id="A0A8S1H3M7"/>
<evidence type="ECO:0000313" key="11">
    <source>
        <dbReference type="Proteomes" id="UP000835052"/>
    </source>
</evidence>
<dbReference type="GO" id="GO:0003729">
    <property type="term" value="F:mRNA binding"/>
    <property type="evidence" value="ECO:0007669"/>
    <property type="project" value="TreeGrafter"/>
</dbReference>
<evidence type="ECO:0000256" key="6">
    <source>
        <dbReference type="SAM" id="Coils"/>
    </source>
</evidence>
<gene>
    <name evidence="10" type="ORF">CAUJ_LOCUS3939</name>
</gene>
<dbReference type="Proteomes" id="UP000835052">
    <property type="component" value="Unassembled WGS sequence"/>
</dbReference>
<dbReference type="InterPro" id="IPR021418">
    <property type="entry name" value="THO_THOC2_C"/>
</dbReference>
<keyword evidence="6" id="KW-0175">Coiled coil</keyword>
<dbReference type="GO" id="GO:0006406">
    <property type="term" value="P:mRNA export from nucleus"/>
    <property type="evidence" value="ECO:0007669"/>
    <property type="project" value="InterPro"/>
</dbReference>
<name>A0A8S1H3M7_9PELO</name>
<evidence type="ECO:0000259" key="9">
    <source>
        <dbReference type="Pfam" id="PF16134"/>
    </source>
</evidence>
<protein>
    <recommendedName>
        <fullName evidence="3">THO complex subunit 2</fullName>
    </recommendedName>
</protein>
<dbReference type="Pfam" id="PF11732">
    <property type="entry name" value="Thoc2"/>
    <property type="match status" value="1"/>
</dbReference>
<accession>A0A8S1H3M7</accession>
<dbReference type="OrthoDB" id="29024at2759"/>
<reference evidence="10" key="1">
    <citation type="submission" date="2020-10" db="EMBL/GenBank/DDBJ databases">
        <authorList>
            <person name="Kikuchi T."/>
        </authorList>
    </citation>
    <scope>NUCLEOTIDE SEQUENCE</scope>
    <source>
        <strain evidence="10">NKZ352</strain>
    </source>
</reference>
<organism evidence="10 11">
    <name type="scientific">Caenorhabditis auriculariae</name>
    <dbReference type="NCBI Taxonomy" id="2777116"/>
    <lineage>
        <taxon>Eukaryota</taxon>
        <taxon>Metazoa</taxon>
        <taxon>Ecdysozoa</taxon>
        <taxon>Nematoda</taxon>
        <taxon>Chromadorea</taxon>
        <taxon>Rhabditida</taxon>
        <taxon>Rhabditina</taxon>
        <taxon>Rhabditomorpha</taxon>
        <taxon>Rhabditoidea</taxon>
        <taxon>Rhabditidae</taxon>
        <taxon>Peloderinae</taxon>
        <taxon>Caenorhabditis</taxon>
    </lineage>
</organism>